<dbReference type="EMBL" id="AP019416">
    <property type="protein sequence ID" value="BBI49889.1"/>
    <property type="molecule type" value="Genomic_DNA"/>
</dbReference>
<proteinExistence type="predicted"/>
<dbReference type="PANTHER" id="PTHR43280">
    <property type="entry name" value="ARAC-FAMILY TRANSCRIPTIONAL REGULATOR"/>
    <property type="match status" value="1"/>
</dbReference>
<dbReference type="PRINTS" id="PR00032">
    <property type="entry name" value="HTHARAC"/>
</dbReference>
<reference evidence="6" key="1">
    <citation type="journal article" date="2019" name="Microbiol. Resour. Announc.">
        <title>Complete Genome Sequence of Halomonas olivaria, a Moderately Halophilic Bacterium Isolated from Olive Processing Effluents, Obtained by Nanopore Sequencing.</title>
        <authorList>
            <person name="Nagata S."/>
            <person name="Ii K.M."/>
            <person name="Tsukimi T."/>
            <person name="Miura M.C."/>
            <person name="Galipon J."/>
            <person name="Arakawa K."/>
        </authorList>
    </citation>
    <scope>NUCLEOTIDE SEQUENCE [LARGE SCALE GENOMIC DNA]</scope>
    <source>
        <strain evidence="6">TYRC17</strain>
    </source>
</reference>
<evidence type="ECO:0000256" key="3">
    <source>
        <dbReference type="ARBA" id="ARBA00023163"/>
    </source>
</evidence>
<gene>
    <name evidence="5" type="ORF">HORIV_23100</name>
</gene>
<dbReference type="SMART" id="SM00342">
    <property type="entry name" value="HTH_ARAC"/>
    <property type="match status" value="1"/>
</dbReference>
<evidence type="ECO:0000313" key="5">
    <source>
        <dbReference type="EMBL" id="BBI49889.1"/>
    </source>
</evidence>
<dbReference type="PROSITE" id="PS00041">
    <property type="entry name" value="HTH_ARAC_FAMILY_1"/>
    <property type="match status" value="1"/>
</dbReference>
<dbReference type="SUPFAM" id="SSF46689">
    <property type="entry name" value="Homeodomain-like"/>
    <property type="match status" value="1"/>
</dbReference>
<dbReference type="PANTHER" id="PTHR43280:SF2">
    <property type="entry name" value="HTH-TYPE TRANSCRIPTIONAL REGULATOR EXSA"/>
    <property type="match status" value="1"/>
</dbReference>
<evidence type="ECO:0000256" key="2">
    <source>
        <dbReference type="ARBA" id="ARBA00023125"/>
    </source>
</evidence>
<dbReference type="InterPro" id="IPR018062">
    <property type="entry name" value="HTH_AraC-typ_CS"/>
</dbReference>
<organism evidence="5 6">
    <name type="scientific">Vreelandella olivaria</name>
    <dbReference type="NCBI Taxonomy" id="390919"/>
    <lineage>
        <taxon>Bacteria</taxon>
        <taxon>Pseudomonadati</taxon>
        <taxon>Pseudomonadota</taxon>
        <taxon>Gammaproteobacteria</taxon>
        <taxon>Oceanospirillales</taxon>
        <taxon>Halomonadaceae</taxon>
        <taxon>Vreelandella</taxon>
    </lineage>
</organism>
<sequence>MRQLQRLFEQELNVTPRQWYLQLRIKRARRLLAETDLAVLAVGVACGFNSSSSFARSFRAHYGYSPRQVRSAIAEKDL</sequence>
<dbReference type="InterPro" id="IPR009057">
    <property type="entry name" value="Homeodomain-like_sf"/>
</dbReference>
<name>A0ABM7GGW7_9GAMM</name>
<accession>A0ABM7GGW7</accession>
<keyword evidence="2" id="KW-0238">DNA-binding</keyword>
<keyword evidence="1" id="KW-0805">Transcription regulation</keyword>
<evidence type="ECO:0000256" key="1">
    <source>
        <dbReference type="ARBA" id="ARBA00023015"/>
    </source>
</evidence>
<dbReference type="Pfam" id="PF12833">
    <property type="entry name" value="HTH_18"/>
    <property type="match status" value="1"/>
</dbReference>
<dbReference type="Gene3D" id="1.10.10.60">
    <property type="entry name" value="Homeodomain-like"/>
    <property type="match status" value="2"/>
</dbReference>
<dbReference type="Proteomes" id="UP000289555">
    <property type="component" value="Chromosome"/>
</dbReference>
<evidence type="ECO:0000313" key="6">
    <source>
        <dbReference type="Proteomes" id="UP000289555"/>
    </source>
</evidence>
<dbReference type="InterPro" id="IPR018060">
    <property type="entry name" value="HTH_AraC"/>
</dbReference>
<keyword evidence="3" id="KW-0804">Transcription</keyword>
<evidence type="ECO:0000259" key="4">
    <source>
        <dbReference type="PROSITE" id="PS01124"/>
    </source>
</evidence>
<protein>
    <recommendedName>
        <fullName evidence="4">HTH araC/xylS-type domain-containing protein</fullName>
    </recommendedName>
</protein>
<dbReference type="PROSITE" id="PS01124">
    <property type="entry name" value="HTH_ARAC_FAMILY_2"/>
    <property type="match status" value="1"/>
</dbReference>
<keyword evidence="6" id="KW-1185">Reference proteome</keyword>
<dbReference type="InterPro" id="IPR020449">
    <property type="entry name" value="Tscrpt_reg_AraC-type_HTH"/>
</dbReference>
<feature type="domain" description="HTH araC/xylS-type" evidence="4">
    <location>
        <begin position="1"/>
        <end position="72"/>
    </location>
</feature>